<evidence type="ECO:0000313" key="5">
    <source>
        <dbReference type="Proteomes" id="UP000724672"/>
    </source>
</evidence>
<dbReference type="Pfam" id="PF01551">
    <property type="entry name" value="Peptidase_M23"/>
    <property type="match status" value="1"/>
</dbReference>
<evidence type="ECO:0000259" key="3">
    <source>
        <dbReference type="Pfam" id="PF01551"/>
    </source>
</evidence>
<evidence type="ECO:0000256" key="1">
    <source>
        <dbReference type="ARBA" id="ARBA00022729"/>
    </source>
</evidence>
<dbReference type="EMBL" id="WSFT01000013">
    <property type="protein sequence ID" value="MBS4537170.1"/>
    <property type="molecule type" value="Genomic_DNA"/>
</dbReference>
<dbReference type="SUPFAM" id="SSF51261">
    <property type="entry name" value="Duplicated hybrid motif"/>
    <property type="match status" value="1"/>
</dbReference>
<sequence>MKRRKIYKHRPKYYTTGKTNKQFYRRMFINTFLCILIVIVIIIIKLFSTASSDKAIKVIKSSIEEDRSIKSDVILVYNKIKEKEVISTMFHNEDTDDKYVFPVAGVLYKDYGEYKKSNDIQVFNKGVDIIADNEAVKSISEGTVLEVGKDNIYGNYMVIRHGEYLAKYYGLGVINKEINDNVKKGEIIGEIKNTNEKLNFRIEIYKDNKSIDPIDDIEYGDEDILLI</sequence>
<evidence type="ECO:0000313" key="4">
    <source>
        <dbReference type="EMBL" id="MBS4537170.1"/>
    </source>
</evidence>
<dbReference type="PANTHER" id="PTHR21666:SF289">
    <property type="entry name" value="L-ALA--D-GLU ENDOPEPTIDASE"/>
    <property type="match status" value="1"/>
</dbReference>
<keyword evidence="2" id="KW-0472">Membrane</keyword>
<name>A0A942Z7P5_9FIRM</name>
<reference evidence="4" key="1">
    <citation type="submission" date="2019-12" db="EMBL/GenBank/DDBJ databases">
        <title>Clostridiaceae gen. nov. sp. nov., isolated from sediment in Xinjiang, China.</title>
        <authorList>
            <person name="Zhang R."/>
        </authorList>
    </citation>
    <scope>NUCLEOTIDE SEQUENCE</scope>
    <source>
        <strain evidence="4">D2Q-11</strain>
    </source>
</reference>
<comment type="caution">
    <text evidence="4">The sequence shown here is derived from an EMBL/GenBank/DDBJ whole genome shotgun (WGS) entry which is preliminary data.</text>
</comment>
<evidence type="ECO:0000256" key="2">
    <source>
        <dbReference type="SAM" id="Phobius"/>
    </source>
</evidence>
<feature type="domain" description="M23ase beta-sheet core" evidence="3">
    <location>
        <begin position="123"/>
        <end position="213"/>
    </location>
</feature>
<feature type="transmembrane region" description="Helical" evidence="2">
    <location>
        <begin position="27"/>
        <end position="47"/>
    </location>
</feature>
<dbReference type="RefSeq" id="WP_203365100.1">
    <property type="nucleotide sequence ID" value="NZ_WSFT01000013.1"/>
</dbReference>
<dbReference type="CDD" id="cd12797">
    <property type="entry name" value="M23_peptidase"/>
    <property type="match status" value="1"/>
</dbReference>
<dbReference type="InterPro" id="IPR050570">
    <property type="entry name" value="Cell_wall_metabolism_enzyme"/>
</dbReference>
<accession>A0A942Z7P5</accession>
<organism evidence="4 5">
    <name type="scientific">Anaeromonas frigoriresistens</name>
    <dbReference type="NCBI Taxonomy" id="2683708"/>
    <lineage>
        <taxon>Bacteria</taxon>
        <taxon>Bacillati</taxon>
        <taxon>Bacillota</taxon>
        <taxon>Tissierellia</taxon>
        <taxon>Tissierellales</taxon>
        <taxon>Thermohalobacteraceae</taxon>
        <taxon>Anaeromonas</taxon>
    </lineage>
</organism>
<keyword evidence="2" id="KW-0812">Transmembrane</keyword>
<dbReference type="InterPro" id="IPR011055">
    <property type="entry name" value="Dup_hybrid_motif"/>
</dbReference>
<dbReference type="Gene3D" id="2.70.70.10">
    <property type="entry name" value="Glucose Permease (Domain IIA)"/>
    <property type="match status" value="1"/>
</dbReference>
<dbReference type="InterPro" id="IPR016047">
    <property type="entry name" value="M23ase_b-sheet_dom"/>
</dbReference>
<keyword evidence="1" id="KW-0732">Signal</keyword>
<dbReference type="AlphaFoldDB" id="A0A942Z7P5"/>
<gene>
    <name evidence="4" type="ORF">GOQ27_01775</name>
</gene>
<keyword evidence="2" id="KW-1133">Transmembrane helix</keyword>
<keyword evidence="5" id="KW-1185">Reference proteome</keyword>
<dbReference type="PANTHER" id="PTHR21666">
    <property type="entry name" value="PEPTIDASE-RELATED"/>
    <property type="match status" value="1"/>
</dbReference>
<protein>
    <submittedName>
        <fullName evidence="4">M23 family metallopeptidase</fullName>
    </submittedName>
</protein>
<proteinExistence type="predicted"/>
<dbReference type="GO" id="GO:0004222">
    <property type="term" value="F:metalloendopeptidase activity"/>
    <property type="evidence" value="ECO:0007669"/>
    <property type="project" value="TreeGrafter"/>
</dbReference>
<dbReference type="Proteomes" id="UP000724672">
    <property type="component" value="Unassembled WGS sequence"/>
</dbReference>